<name>A0ABT0GYM8_9HYPH</name>
<dbReference type="SUPFAM" id="SSF69318">
    <property type="entry name" value="Integrin alpha N-terminal domain"/>
    <property type="match status" value="1"/>
</dbReference>
<dbReference type="EMBL" id="JALNMJ010000012">
    <property type="protein sequence ID" value="MCK7613930.1"/>
    <property type="molecule type" value="Genomic_DNA"/>
</dbReference>
<reference evidence="3" key="1">
    <citation type="submission" date="2022-04" db="EMBL/GenBank/DDBJ databases">
        <title>Roseibium sp. CAU 1639 isolated from mud.</title>
        <authorList>
            <person name="Kim W."/>
        </authorList>
    </citation>
    <scope>NUCLEOTIDE SEQUENCE</scope>
    <source>
        <strain evidence="3">CAU 1639</strain>
    </source>
</reference>
<dbReference type="PANTHER" id="PTHR16026:SF0">
    <property type="entry name" value="CARTILAGE ACIDIC PROTEIN 1"/>
    <property type="match status" value="1"/>
</dbReference>
<dbReference type="Pfam" id="PF07593">
    <property type="entry name" value="UnbV_ASPIC"/>
    <property type="match status" value="1"/>
</dbReference>
<evidence type="ECO:0000313" key="3">
    <source>
        <dbReference type="EMBL" id="MCK7613930.1"/>
    </source>
</evidence>
<gene>
    <name evidence="3" type="ORF">M0H32_17310</name>
</gene>
<dbReference type="Proteomes" id="UP001431221">
    <property type="component" value="Unassembled WGS sequence"/>
</dbReference>
<evidence type="ECO:0000259" key="2">
    <source>
        <dbReference type="Pfam" id="PF07593"/>
    </source>
</evidence>
<keyword evidence="4" id="KW-1185">Reference proteome</keyword>
<dbReference type="InterPro" id="IPR027039">
    <property type="entry name" value="Crtac1"/>
</dbReference>
<proteinExistence type="predicted"/>
<comment type="caution">
    <text evidence="3">The sequence shown here is derived from an EMBL/GenBank/DDBJ whole genome shotgun (WGS) entry which is preliminary data.</text>
</comment>
<dbReference type="InterPro" id="IPR013517">
    <property type="entry name" value="FG-GAP"/>
</dbReference>
<dbReference type="RefSeq" id="WP_248156222.1">
    <property type="nucleotide sequence ID" value="NZ_JALNMJ010000012.1"/>
</dbReference>
<protein>
    <submittedName>
        <fullName evidence="3">CRTAC1 family protein</fullName>
    </submittedName>
</protein>
<feature type="domain" description="ASPIC/UnbV" evidence="2">
    <location>
        <begin position="485"/>
        <end position="548"/>
    </location>
</feature>
<evidence type="ECO:0000313" key="4">
    <source>
        <dbReference type="Proteomes" id="UP001431221"/>
    </source>
</evidence>
<dbReference type="Gene3D" id="2.130.10.130">
    <property type="entry name" value="Integrin alpha, N-terminal"/>
    <property type="match status" value="1"/>
</dbReference>
<evidence type="ECO:0000256" key="1">
    <source>
        <dbReference type="ARBA" id="ARBA00022729"/>
    </source>
</evidence>
<dbReference type="InterPro" id="IPR011519">
    <property type="entry name" value="UnbV_ASPIC"/>
</dbReference>
<keyword evidence="1" id="KW-0732">Signal</keyword>
<dbReference type="InterPro" id="IPR028994">
    <property type="entry name" value="Integrin_alpha_N"/>
</dbReference>
<dbReference type="PANTHER" id="PTHR16026">
    <property type="entry name" value="CARTILAGE ACIDIC PROTEIN 1"/>
    <property type="match status" value="1"/>
</dbReference>
<dbReference type="Pfam" id="PF13517">
    <property type="entry name" value="FG-GAP_3"/>
    <property type="match status" value="2"/>
</dbReference>
<organism evidence="3 4">
    <name type="scientific">Roseibium sediminicola</name>
    <dbReference type="NCBI Taxonomy" id="2933272"/>
    <lineage>
        <taxon>Bacteria</taxon>
        <taxon>Pseudomonadati</taxon>
        <taxon>Pseudomonadota</taxon>
        <taxon>Alphaproteobacteria</taxon>
        <taxon>Hyphomicrobiales</taxon>
        <taxon>Stappiaceae</taxon>
        <taxon>Roseibium</taxon>
    </lineage>
</organism>
<sequence length="565" mass="61060">MAPVQTHEGGSVTRKTTWSAFSAIALVLSATAPVAAQDEILTSLAPVPTYVEEAQAAGLDHTYDGAWEFFVGGGAAILDCNGDRRPDLFLAGGKNPAQLFRNDSPTGGALKFTAVATGLGDREADKILGAYPLDFNNDDVIDLAILRLGENLLLEGKGDCSFTVANRALGFDGGREWTTAFSATFEPGLEYPTLAFGNYVDRSAPGSPWGTCHDNFLFRPEKTAEGGVSYPEPSRLSPGYCTLSILFTDWNRSGEAALRISNDRHYYRGGEEQLWAVPPGRPPRPYRKSDGWQHLKIWGMGIASVDLDVDGFPEYALTSMGDTKLQKLDVEADETVPVYQDIAFDLGVTAHRPYKGEDLKPSTGWHSEFQDVNNDGLWDLFIAKGNVEAMPDFAAYDPDNLLIGQWGGTFTEAGGPAGIGLDRRGRGAGLADFNSDGLLDLVVVNRAAPVSLFRNVGRGTEAAPKPLGNFLAIDVRQPGQPNSRAVGAKISVKTGNHTRVKDIQIGAGHASGQMGFLHFGLGVAERANVRIKWPDGDWSHTYRVFANSHVIIERGAEKAKLWYPE</sequence>
<accession>A0ABT0GYM8</accession>